<keyword evidence="7" id="KW-1185">Reference proteome</keyword>
<proteinExistence type="inferred from homology"/>
<dbReference type="Pfam" id="PF01565">
    <property type="entry name" value="FAD_binding_4"/>
    <property type="match status" value="1"/>
</dbReference>
<dbReference type="InterPro" id="IPR006094">
    <property type="entry name" value="Oxid_FAD_bind_N"/>
</dbReference>
<feature type="domain" description="FAD-binding PCMH-type" evidence="5">
    <location>
        <begin position="50"/>
        <end position="235"/>
    </location>
</feature>
<evidence type="ECO:0000313" key="7">
    <source>
        <dbReference type="Proteomes" id="UP001610563"/>
    </source>
</evidence>
<evidence type="ECO:0000256" key="2">
    <source>
        <dbReference type="ARBA" id="ARBA00022630"/>
    </source>
</evidence>
<protein>
    <submittedName>
        <fullName evidence="6">6-hydroxy-D-nicotine oxidase</fullName>
    </submittedName>
</protein>
<comment type="caution">
    <text evidence="6">The sequence shown here is derived from an EMBL/GenBank/DDBJ whole genome shotgun (WGS) entry which is preliminary data.</text>
</comment>
<dbReference type="InterPro" id="IPR016166">
    <property type="entry name" value="FAD-bd_PCMH"/>
</dbReference>
<dbReference type="Proteomes" id="UP001610563">
    <property type="component" value="Unassembled WGS sequence"/>
</dbReference>
<dbReference type="InterPro" id="IPR050416">
    <property type="entry name" value="FAD-linked_Oxidoreductase"/>
</dbReference>
<comment type="similarity">
    <text evidence="1">Belongs to the oxygen-dependent FAD-linked oxidoreductase family.</text>
</comment>
<name>A0ABR4FKJ3_9EURO</name>
<dbReference type="PANTHER" id="PTHR42973:SF54">
    <property type="entry name" value="FAD-BINDING PCMH-TYPE DOMAIN-CONTAINING PROTEIN"/>
    <property type="match status" value="1"/>
</dbReference>
<keyword evidence="2" id="KW-0285">Flavoprotein</keyword>
<dbReference type="InterPro" id="IPR036318">
    <property type="entry name" value="FAD-bd_PCMH-like_sf"/>
</dbReference>
<evidence type="ECO:0000256" key="3">
    <source>
        <dbReference type="ARBA" id="ARBA00022827"/>
    </source>
</evidence>
<dbReference type="Gene3D" id="3.30.465.10">
    <property type="match status" value="1"/>
</dbReference>
<dbReference type="InterPro" id="IPR016169">
    <property type="entry name" value="FAD-bd_PCMH_sub2"/>
</dbReference>
<evidence type="ECO:0000313" key="6">
    <source>
        <dbReference type="EMBL" id="KAL2783765.1"/>
    </source>
</evidence>
<dbReference type="PROSITE" id="PS51387">
    <property type="entry name" value="FAD_PCMH"/>
    <property type="match status" value="1"/>
</dbReference>
<keyword evidence="3" id="KW-0274">FAD</keyword>
<gene>
    <name evidence="6" type="ORF">BJX66DRAFT_317931</name>
</gene>
<evidence type="ECO:0000256" key="4">
    <source>
        <dbReference type="ARBA" id="ARBA00023002"/>
    </source>
</evidence>
<dbReference type="SUPFAM" id="SSF56176">
    <property type="entry name" value="FAD-binding/transporter-associated domain-like"/>
    <property type="match status" value="1"/>
</dbReference>
<accession>A0ABR4FKJ3</accession>
<dbReference type="EMBL" id="JBFTWV010000213">
    <property type="protein sequence ID" value="KAL2783765.1"/>
    <property type="molecule type" value="Genomic_DNA"/>
</dbReference>
<evidence type="ECO:0000256" key="1">
    <source>
        <dbReference type="ARBA" id="ARBA00005466"/>
    </source>
</evidence>
<dbReference type="PANTHER" id="PTHR42973">
    <property type="entry name" value="BINDING OXIDOREDUCTASE, PUTATIVE (AFU_ORTHOLOGUE AFUA_1G17690)-RELATED"/>
    <property type="match status" value="1"/>
</dbReference>
<keyword evidence="4" id="KW-0560">Oxidoreductase</keyword>
<sequence length="508" mass="53970">MASPVSAALQFLRDRLPGRVITPDADTSAPASASAADFTTLTNQPWSSTCWQAPAAYILPESSSEVATALSILKQSGIKFVVRSTGHNPNPGFSSIGDEGVVIDLAKLQRREIVEVNEVTAAESGIGCGNGKIARVGAGNRWGVVYDWLEKQGLSAIGGRDPGVGMGLLVGGGLGAVPNLHGVPSNGLRGVEIVLSDGRIVNANADENADLYRALKGGGSNFGIITRFDLATHPLIPLQYSITLYSPSDYTNINRATVQLQEDMESEPRIGTFTNFNSAFVAVGFITAGDSASSSQVESEGGSGTVTEAFKPFESLDSKMMDACPTTNGTLGSLAKVMAHAAGDEKKKYVRTLTTTPSADLYNDAYNAWRAALDTIPKDAVLHYTIQPVGSTCVREAEKAGGNILGLKAVAQCWWVFTIEWPRESTPEDDAAARNAVTCLVEKVRNAAKSRDHLLPYLCATFASSDQGVLSSYGAQNIEIMKAVSRKYDPDGVFQSQQYGGFLLRDLE</sequence>
<organism evidence="6 7">
    <name type="scientific">Aspergillus keveii</name>
    <dbReference type="NCBI Taxonomy" id="714993"/>
    <lineage>
        <taxon>Eukaryota</taxon>
        <taxon>Fungi</taxon>
        <taxon>Dikarya</taxon>
        <taxon>Ascomycota</taxon>
        <taxon>Pezizomycotina</taxon>
        <taxon>Eurotiomycetes</taxon>
        <taxon>Eurotiomycetidae</taxon>
        <taxon>Eurotiales</taxon>
        <taxon>Aspergillaceae</taxon>
        <taxon>Aspergillus</taxon>
        <taxon>Aspergillus subgen. Nidulantes</taxon>
    </lineage>
</organism>
<reference evidence="6 7" key="1">
    <citation type="submission" date="2024-07" db="EMBL/GenBank/DDBJ databases">
        <title>Section-level genome sequencing and comparative genomics of Aspergillus sections Usti and Cavernicolus.</title>
        <authorList>
            <consortium name="Lawrence Berkeley National Laboratory"/>
            <person name="Nybo J.L."/>
            <person name="Vesth T.C."/>
            <person name="Theobald S."/>
            <person name="Frisvad J.C."/>
            <person name="Larsen T.O."/>
            <person name="Kjaerboelling I."/>
            <person name="Rothschild-Mancinelli K."/>
            <person name="Lyhne E.K."/>
            <person name="Kogle M.E."/>
            <person name="Barry K."/>
            <person name="Clum A."/>
            <person name="Na H."/>
            <person name="Ledsgaard L."/>
            <person name="Lin J."/>
            <person name="Lipzen A."/>
            <person name="Kuo A."/>
            <person name="Riley R."/>
            <person name="Mondo S."/>
            <person name="Labutti K."/>
            <person name="Haridas S."/>
            <person name="Pangalinan J."/>
            <person name="Salamov A.A."/>
            <person name="Simmons B.A."/>
            <person name="Magnuson J.K."/>
            <person name="Chen J."/>
            <person name="Drula E."/>
            <person name="Henrissat B."/>
            <person name="Wiebenga A."/>
            <person name="Lubbers R.J."/>
            <person name="Gomes A.C."/>
            <person name="Makela M.R."/>
            <person name="Stajich J."/>
            <person name="Grigoriev I.V."/>
            <person name="Mortensen U.H."/>
            <person name="De Vries R.P."/>
            <person name="Baker S.E."/>
            <person name="Andersen M.R."/>
        </authorList>
    </citation>
    <scope>NUCLEOTIDE SEQUENCE [LARGE SCALE GENOMIC DNA]</scope>
    <source>
        <strain evidence="6 7">CBS 209.92</strain>
    </source>
</reference>
<evidence type="ECO:0000259" key="5">
    <source>
        <dbReference type="PROSITE" id="PS51387"/>
    </source>
</evidence>